<organism evidence="2 3">
    <name type="scientific">Siphonobacter curvatus</name>
    <dbReference type="NCBI Taxonomy" id="2094562"/>
    <lineage>
        <taxon>Bacteria</taxon>
        <taxon>Pseudomonadati</taxon>
        <taxon>Bacteroidota</taxon>
        <taxon>Cytophagia</taxon>
        <taxon>Cytophagales</taxon>
        <taxon>Cytophagaceae</taxon>
        <taxon>Siphonobacter</taxon>
    </lineage>
</organism>
<dbReference type="Pfam" id="PF11716">
    <property type="entry name" value="MDMPI_N"/>
    <property type="match status" value="1"/>
</dbReference>
<keyword evidence="3" id="KW-1185">Reference proteome</keyword>
<dbReference type="RefSeq" id="WP_104713563.1">
    <property type="nucleotide sequence ID" value="NZ_PTRA01000001.1"/>
</dbReference>
<reference evidence="3" key="1">
    <citation type="submission" date="2018-02" db="EMBL/GenBank/DDBJ databases">
        <title>Genome sequencing of Solimonas sp. HR-BB.</title>
        <authorList>
            <person name="Lee Y."/>
            <person name="Jeon C.O."/>
        </authorList>
    </citation>
    <scope>NUCLEOTIDE SEQUENCE [LARGE SCALE GENOMIC DNA]</scope>
    <source>
        <strain evidence="3">HR-U</strain>
    </source>
</reference>
<comment type="caution">
    <text evidence="2">The sequence shown here is derived from an EMBL/GenBank/DDBJ whole genome shotgun (WGS) entry which is preliminary data.</text>
</comment>
<dbReference type="InterPro" id="IPR034660">
    <property type="entry name" value="DinB/YfiT-like"/>
</dbReference>
<name>A0A2S7IT40_9BACT</name>
<dbReference type="SUPFAM" id="SSF109854">
    <property type="entry name" value="DinB/YfiT-like putative metalloenzymes"/>
    <property type="match status" value="1"/>
</dbReference>
<feature type="domain" description="Mycothiol-dependent maleylpyruvate isomerase metal-binding" evidence="1">
    <location>
        <begin position="24"/>
        <end position="168"/>
    </location>
</feature>
<gene>
    <name evidence="2" type="ORF">C5O19_14895</name>
</gene>
<protein>
    <recommendedName>
        <fullName evidence="1">Mycothiol-dependent maleylpyruvate isomerase metal-binding domain-containing protein</fullName>
    </recommendedName>
</protein>
<accession>A0A2S7IT40</accession>
<dbReference type="Gene3D" id="1.20.120.450">
    <property type="entry name" value="dinb family like domain"/>
    <property type="match status" value="1"/>
</dbReference>
<dbReference type="AlphaFoldDB" id="A0A2S7IT40"/>
<dbReference type="InterPro" id="IPR024344">
    <property type="entry name" value="MDMPI_metal-binding"/>
</dbReference>
<dbReference type="Proteomes" id="UP000239590">
    <property type="component" value="Unassembled WGS sequence"/>
</dbReference>
<evidence type="ECO:0000313" key="2">
    <source>
        <dbReference type="EMBL" id="PQA60846.1"/>
    </source>
</evidence>
<evidence type="ECO:0000313" key="3">
    <source>
        <dbReference type="Proteomes" id="UP000239590"/>
    </source>
</evidence>
<dbReference type="OrthoDB" id="154293at2"/>
<sequence>MPDSLLSRPLPALTYPTTILLEKLRKLDQLLLDLLESLTPQEWQAQTVARRWKVKDVAAHLLDGNIRILSSLRDEYQGESPDIRSYQDLLNFLNGLNADWVKAMKRVSPQVLILLHRITGPMYCDYYASLDPQAKATFSVAWAGEEESQNWMHIAREYTEKWLHQQQIRAALQKPGLLTQEFFHPFIDVFMYGLPHTYRNVQASEATTLKVTITTEIGGSWYLIRRKDYWQLERNPQPHWDTEVTLTPEVAWPLFSKSIRPPELSSGVTITGDATLGKVALEMVSVMA</sequence>
<dbReference type="EMBL" id="PTRA01000001">
    <property type="protein sequence ID" value="PQA60846.1"/>
    <property type="molecule type" value="Genomic_DNA"/>
</dbReference>
<proteinExistence type="predicted"/>
<dbReference type="GO" id="GO:0046872">
    <property type="term" value="F:metal ion binding"/>
    <property type="evidence" value="ECO:0007669"/>
    <property type="project" value="InterPro"/>
</dbReference>
<evidence type="ECO:0000259" key="1">
    <source>
        <dbReference type="Pfam" id="PF11716"/>
    </source>
</evidence>